<name>A0A4Q2UX22_FUSOX</name>
<reference evidence="1 2" key="1">
    <citation type="submission" date="2016-12" db="EMBL/GenBank/DDBJ databases">
        <title>Draft genome sequence of Fusarium oxysporum causing rot on Narcissus.</title>
        <authorList>
            <person name="Armitage A.D."/>
            <person name="Taylor A."/>
            <person name="Clarkson J.P."/>
            <person name="Harrison R.J."/>
            <person name="Jackson A.C."/>
        </authorList>
    </citation>
    <scope>NUCLEOTIDE SEQUENCE [LARGE SCALE GENOMIC DNA]</scope>
    <source>
        <strain evidence="1 2">N139</strain>
    </source>
</reference>
<organism evidence="1 2">
    <name type="scientific">Fusarium oxysporum f. sp. narcissi</name>
    <dbReference type="NCBI Taxonomy" id="451672"/>
    <lineage>
        <taxon>Eukaryota</taxon>
        <taxon>Fungi</taxon>
        <taxon>Dikarya</taxon>
        <taxon>Ascomycota</taxon>
        <taxon>Pezizomycotina</taxon>
        <taxon>Sordariomycetes</taxon>
        <taxon>Hypocreomycetidae</taxon>
        <taxon>Hypocreales</taxon>
        <taxon>Nectriaceae</taxon>
        <taxon>Fusarium</taxon>
        <taxon>Fusarium oxysporum species complex</taxon>
    </lineage>
</organism>
<protein>
    <submittedName>
        <fullName evidence="1">Uncharacterized protein</fullName>
    </submittedName>
</protein>
<proteinExistence type="predicted"/>
<dbReference type="EMBL" id="MQTW01003218">
    <property type="protein sequence ID" value="RYC76939.1"/>
    <property type="molecule type" value="Genomic_DNA"/>
</dbReference>
<sequence length="85" mass="9944">MCNVKRFAIHLSADNFSESPELRARYLLLLQVVEEFEIDGVTVEDFWDWAVEPLLPILRKLPTRDKAAQPTLNDFFNPETFVYTL</sequence>
<comment type="caution">
    <text evidence="1">The sequence shown here is derived from an EMBL/GenBank/DDBJ whole genome shotgun (WGS) entry which is preliminary data.</text>
</comment>
<dbReference type="AlphaFoldDB" id="A0A4Q2UX22"/>
<evidence type="ECO:0000313" key="1">
    <source>
        <dbReference type="EMBL" id="RYC76939.1"/>
    </source>
</evidence>
<evidence type="ECO:0000313" key="2">
    <source>
        <dbReference type="Proteomes" id="UP000290540"/>
    </source>
</evidence>
<accession>A0A4Q2UX22</accession>
<dbReference type="Proteomes" id="UP000290540">
    <property type="component" value="Unassembled WGS sequence"/>
</dbReference>
<gene>
    <name evidence="1" type="ORF">BFJ63_vAg20186</name>
</gene>